<dbReference type="RefSeq" id="WP_344760026.1">
    <property type="nucleotide sequence ID" value="NZ_BAAAZU010000013.1"/>
</dbReference>
<reference evidence="3" key="1">
    <citation type="journal article" date="2019" name="Int. J. Syst. Evol. Microbiol.">
        <title>The Global Catalogue of Microorganisms (GCM) 10K type strain sequencing project: providing services to taxonomists for standard genome sequencing and annotation.</title>
        <authorList>
            <consortium name="The Broad Institute Genomics Platform"/>
            <consortium name="The Broad Institute Genome Sequencing Center for Infectious Disease"/>
            <person name="Wu L."/>
            <person name="Ma J."/>
        </authorList>
    </citation>
    <scope>NUCLEOTIDE SEQUENCE [LARGE SCALE GENOMIC DNA]</scope>
    <source>
        <strain evidence="3">JCM 16916</strain>
    </source>
</reference>
<dbReference type="Pfam" id="PF09994">
    <property type="entry name" value="T6SS_Tle1-like_cat"/>
    <property type="match status" value="2"/>
</dbReference>
<protein>
    <recommendedName>
        <fullName evidence="1">T6SS Phospholipase effector Tle1-like catalytic domain-containing protein</fullName>
    </recommendedName>
</protein>
<comment type="caution">
    <text evidence="2">The sequence shown here is derived from an EMBL/GenBank/DDBJ whole genome shotgun (WGS) entry which is preliminary data.</text>
</comment>
<keyword evidence="3" id="KW-1185">Reference proteome</keyword>
<evidence type="ECO:0000313" key="3">
    <source>
        <dbReference type="Proteomes" id="UP001501727"/>
    </source>
</evidence>
<feature type="domain" description="T6SS Phospholipase effector Tle1-like catalytic" evidence="1">
    <location>
        <begin position="230"/>
        <end position="348"/>
    </location>
</feature>
<sequence length="573" mass="62670">MDGVAESHPGGVQGVTPVRPTQACNPENCEVRAHIGVFFDGTGNNRYRDEPGRSDSNVARLFRSYPDQPGAGYYRMYIPGVGTRFPEIGEDALESKSGLGFGDGGEGRILFGLLHVLNSMHEAADHRGDVMFQPEVVKLLCSLDYTEDVELLRPFGLRGGLVSGWPSGLGNRSVFLKTQGKKLADKIAGSNKPRLVEVMIDVFGFSRGAAEARTFCNWLDELFSGSTLFGVKAQVRFLGIFDTVASVGMPASATGFTDGHLSWADAPMLRIPSRVQNCEHYISAHENRPSFPLDMVRLEDGSLQQNCRQYIYPGMHSDLGGGYAPGEQGREPGDDHKLSQIPLNDMYDAAVAAKVPLDKTLSIAVDGYDPFVVAPKLREAYDAWKAAAGGAKSTREWLLPYLAWRYEVRHRFNELPATQRADAKDRGDLVGANATLLADIESIENPPTWGARAAEIVTGPVGRWVIGRNYDDLAPEAPEILSRIKTLAVPEAMAYLFSNYCHDSFAGFRPMDFGVPVLDGGGWESEGYLRWRVHYRGTDKRFTLRQQRDDSQAADGVMLASVGSKGPAVVPMG</sequence>
<evidence type="ECO:0000313" key="2">
    <source>
        <dbReference type="EMBL" id="GAA3927259.1"/>
    </source>
</evidence>
<dbReference type="InterPro" id="IPR018712">
    <property type="entry name" value="Tle1-like_cat"/>
</dbReference>
<name>A0ABP7MRK3_9GAMM</name>
<dbReference type="PANTHER" id="PTHR33840:SF1">
    <property type="entry name" value="TLE1 PHOSPHOLIPASE DOMAIN-CONTAINING PROTEIN"/>
    <property type="match status" value="1"/>
</dbReference>
<dbReference type="EMBL" id="BAAAZU010000013">
    <property type="protein sequence ID" value="GAA3927259.1"/>
    <property type="molecule type" value="Genomic_DNA"/>
</dbReference>
<proteinExistence type="predicted"/>
<feature type="domain" description="T6SS Phospholipase effector Tle1-like catalytic" evidence="1">
    <location>
        <begin position="37"/>
        <end position="220"/>
    </location>
</feature>
<evidence type="ECO:0000259" key="1">
    <source>
        <dbReference type="Pfam" id="PF09994"/>
    </source>
</evidence>
<dbReference type="PANTHER" id="PTHR33840">
    <property type="match status" value="1"/>
</dbReference>
<organism evidence="2 3">
    <name type="scientific">Luteimonas lutimaris</name>
    <dbReference type="NCBI Taxonomy" id="698645"/>
    <lineage>
        <taxon>Bacteria</taxon>
        <taxon>Pseudomonadati</taxon>
        <taxon>Pseudomonadota</taxon>
        <taxon>Gammaproteobacteria</taxon>
        <taxon>Lysobacterales</taxon>
        <taxon>Lysobacteraceae</taxon>
        <taxon>Luteimonas</taxon>
    </lineage>
</organism>
<dbReference type="Proteomes" id="UP001501727">
    <property type="component" value="Unassembled WGS sequence"/>
</dbReference>
<gene>
    <name evidence="2" type="ORF">GCM10022229_21730</name>
</gene>
<accession>A0ABP7MRK3</accession>